<dbReference type="PANTHER" id="PTHR12558:SF13">
    <property type="entry name" value="CELL DIVISION CYCLE PROTEIN 27 HOMOLOG"/>
    <property type="match status" value="1"/>
</dbReference>
<gene>
    <name evidence="2" type="ordered locus">Ngar_c16120</name>
</gene>
<keyword evidence="3" id="KW-1185">Reference proteome</keyword>
<feature type="repeat" description="TPR" evidence="1">
    <location>
        <begin position="207"/>
        <end position="239"/>
    </location>
</feature>
<accession>K0IFF6</accession>
<dbReference type="Proteomes" id="UP000008037">
    <property type="component" value="Chromosome"/>
</dbReference>
<proteinExistence type="predicted"/>
<dbReference type="KEGG" id="nga:Ngar_c16120"/>
<evidence type="ECO:0000313" key="3">
    <source>
        <dbReference type="Proteomes" id="UP000008037"/>
    </source>
</evidence>
<evidence type="ECO:0000256" key="1">
    <source>
        <dbReference type="PROSITE-ProRule" id="PRU00339"/>
    </source>
</evidence>
<dbReference type="PROSITE" id="PS50005">
    <property type="entry name" value="TPR"/>
    <property type="match status" value="2"/>
</dbReference>
<evidence type="ECO:0000313" key="2">
    <source>
        <dbReference type="EMBL" id="AFU58545.1"/>
    </source>
</evidence>
<dbReference type="GO" id="GO:0051301">
    <property type="term" value="P:cell division"/>
    <property type="evidence" value="ECO:0007669"/>
    <property type="project" value="TreeGrafter"/>
</dbReference>
<dbReference type="PANTHER" id="PTHR12558">
    <property type="entry name" value="CELL DIVISION CYCLE 16,23,27"/>
    <property type="match status" value="1"/>
</dbReference>
<feature type="repeat" description="TPR" evidence="1">
    <location>
        <begin position="240"/>
        <end position="273"/>
    </location>
</feature>
<dbReference type="STRING" id="1237085.Ngar_c16120"/>
<name>K0IFF6_NITGG</name>
<dbReference type="BioCyc" id="CNIT1237085:G1324-1610-MONOMER"/>
<dbReference type="InterPro" id="IPR011990">
    <property type="entry name" value="TPR-like_helical_dom_sf"/>
</dbReference>
<dbReference type="Gene3D" id="1.25.40.10">
    <property type="entry name" value="Tetratricopeptide repeat domain"/>
    <property type="match status" value="2"/>
</dbReference>
<dbReference type="SUPFAM" id="SSF48452">
    <property type="entry name" value="TPR-like"/>
    <property type="match status" value="1"/>
</dbReference>
<protein>
    <submittedName>
        <fullName evidence="2">TPR repeat protein</fullName>
    </submittedName>
</protein>
<dbReference type="Pfam" id="PF13432">
    <property type="entry name" value="TPR_16"/>
    <property type="match status" value="1"/>
</dbReference>
<dbReference type="InParanoid" id="K0IFF6"/>
<dbReference type="AlphaFoldDB" id="K0IFF6"/>
<keyword evidence="1" id="KW-0802">TPR repeat</keyword>
<dbReference type="Pfam" id="PF13414">
    <property type="entry name" value="TPR_11"/>
    <property type="match status" value="1"/>
</dbReference>
<sequence>MLEKIAGTILESQPEHFLSLPLVSKNEESASLPLVINVVAKYWGENIAPQATAAETKGAAMIDGIMLAESRGFASYIYKGSTKDLKKRIDQGIPPIVIMPGIQGTVQHAMVVSGYNSEERRMLTYVPEPDTVGAIPEGKFEQDWEQDDMTVIIIVPSDMKDLLKNESLKFAKSNRICFEAEGLRQRGRVNDAIEKLQKATEIDIDNAQAWCLLAGMYNETNSEQAVPCYERAIRLNPKYYLAYRGLGNYYLKKKDYSLAEAYYSKAIGINPVRFGPIYKNRAIARIQLANNQGAKEDLVKYLEQTPAAEDKESIKQAIAQL</sequence>
<reference evidence="2 3" key="1">
    <citation type="journal article" date="2012" name="Environ. Microbiol.">
        <title>The genome of the ammonia-oxidizing Candidatus Nitrososphaera gargensis: insights into metabolic versatility and environmental adaptations.</title>
        <authorList>
            <person name="Spang A."/>
            <person name="Poehlein A."/>
            <person name="Offre P."/>
            <person name="Zumbragel S."/>
            <person name="Haider S."/>
            <person name="Rychlik N."/>
            <person name="Nowka B."/>
            <person name="Schmeisser C."/>
            <person name="Lebedeva E.V."/>
            <person name="Rattei T."/>
            <person name="Bohm C."/>
            <person name="Schmid M."/>
            <person name="Galushko A."/>
            <person name="Hatzenpichler R."/>
            <person name="Weinmaier T."/>
            <person name="Daniel R."/>
            <person name="Schleper C."/>
            <person name="Spieck E."/>
            <person name="Streit W."/>
            <person name="Wagner M."/>
        </authorList>
    </citation>
    <scope>NUCLEOTIDE SEQUENCE [LARGE SCALE GENOMIC DNA]</scope>
    <source>
        <strain evidence="3">Ga9.2</strain>
    </source>
</reference>
<dbReference type="Gene3D" id="3.90.70.10">
    <property type="entry name" value="Cysteine proteinases"/>
    <property type="match status" value="1"/>
</dbReference>
<dbReference type="SMART" id="SM00028">
    <property type="entry name" value="TPR"/>
    <property type="match status" value="4"/>
</dbReference>
<organism evidence="2 3">
    <name type="scientific">Nitrososphaera gargensis (strain Ga9.2)</name>
    <dbReference type="NCBI Taxonomy" id="1237085"/>
    <lineage>
        <taxon>Archaea</taxon>
        <taxon>Nitrososphaerota</taxon>
        <taxon>Nitrososphaeria</taxon>
        <taxon>Nitrososphaerales</taxon>
        <taxon>Nitrososphaeraceae</taxon>
        <taxon>Nitrososphaera</taxon>
    </lineage>
</organism>
<dbReference type="InterPro" id="IPR019734">
    <property type="entry name" value="TPR_rpt"/>
</dbReference>
<dbReference type="EMBL" id="CP002408">
    <property type="protein sequence ID" value="AFU58545.1"/>
    <property type="molecule type" value="Genomic_DNA"/>
</dbReference>
<dbReference type="HOGENOM" id="CLU_870458_0_0_2"/>